<comment type="caution">
    <text evidence="1">The sequence shown here is derived from an EMBL/GenBank/DDBJ whole genome shotgun (WGS) entry which is preliminary data.</text>
</comment>
<dbReference type="SUPFAM" id="SSF52047">
    <property type="entry name" value="RNI-like"/>
    <property type="match status" value="1"/>
</dbReference>
<protein>
    <recommendedName>
        <fullName evidence="3">F-box domain-containing protein</fullName>
    </recommendedName>
</protein>
<dbReference type="Proteomes" id="UP000284842">
    <property type="component" value="Unassembled WGS sequence"/>
</dbReference>
<evidence type="ECO:0008006" key="3">
    <source>
        <dbReference type="Google" id="ProtNLM"/>
    </source>
</evidence>
<keyword evidence="2" id="KW-1185">Reference proteome</keyword>
<name>A0A409YMJ1_9AGAR</name>
<reference evidence="1 2" key="1">
    <citation type="journal article" date="2018" name="Evol. Lett.">
        <title>Horizontal gene cluster transfer increased hallucinogenic mushroom diversity.</title>
        <authorList>
            <person name="Reynolds H.T."/>
            <person name="Vijayakumar V."/>
            <person name="Gluck-Thaler E."/>
            <person name="Korotkin H.B."/>
            <person name="Matheny P.B."/>
            <person name="Slot J.C."/>
        </authorList>
    </citation>
    <scope>NUCLEOTIDE SEQUENCE [LARGE SCALE GENOMIC DNA]</scope>
    <source>
        <strain evidence="1 2">2629</strain>
    </source>
</reference>
<dbReference type="InParanoid" id="A0A409YMJ1"/>
<dbReference type="EMBL" id="NHTK01000963">
    <property type="protein sequence ID" value="PPR04297.1"/>
    <property type="molecule type" value="Genomic_DNA"/>
</dbReference>
<evidence type="ECO:0000313" key="1">
    <source>
        <dbReference type="EMBL" id="PPR04297.1"/>
    </source>
</evidence>
<proteinExistence type="predicted"/>
<gene>
    <name evidence="1" type="ORF">CVT24_013404</name>
</gene>
<dbReference type="AlphaFoldDB" id="A0A409YMJ1"/>
<evidence type="ECO:0000313" key="2">
    <source>
        <dbReference type="Proteomes" id="UP000284842"/>
    </source>
</evidence>
<organism evidence="1 2">
    <name type="scientific">Panaeolus cyanescens</name>
    <dbReference type="NCBI Taxonomy" id="181874"/>
    <lineage>
        <taxon>Eukaryota</taxon>
        <taxon>Fungi</taxon>
        <taxon>Dikarya</taxon>
        <taxon>Basidiomycota</taxon>
        <taxon>Agaricomycotina</taxon>
        <taxon>Agaricomycetes</taxon>
        <taxon>Agaricomycetidae</taxon>
        <taxon>Agaricales</taxon>
        <taxon>Agaricineae</taxon>
        <taxon>Galeropsidaceae</taxon>
        <taxon>Panaeolus</taxon>
    </lineage>
</organism>
<sequence>MPEVQILSLKRSLPFEILKEIIDHLADALRHDTAATFQDTMKNVALASTTFLPLARAHLFHKVDLSGSHDPQGTRRENLARFLLDQPHLARAVHWITYKRTRRDDKTNIHSQLSILLKELVCVKTLSITFDNFVSDIARSPPQPSLWRSILSHCLTSNHLTTLALHHIIATQFPLLEILSCPSLISVTFSSCTCSMDMEDEEFIDFAGSHSFNVQEIQFQEKLSLKSIPLICLFLCTNLRRFSGHGLFSSDGMDILPAQYKRPLAKLDCLDLVQTCESMDWESFLDDVERLCGGEAAFPALTHLSVGFDSGSYTPHIRPESIPRLFFTHVPSLRSFKAYGPMLHRVDLPRCLGPVGHHLSKLDLLWDFGEVFEDEYCYFDGNEEEEEARPNHVSNTLTQFKSLRLEALEDLSLTIKLAAAVCVDFDSAKELATIMSEFRGLINKDLFPSLQTAHAKISMMMYWKPEEDNPDEEEPYVQKAKVPLNDCLRGFVADETICYSWDVDVYSRAHTDQRLY</sequence>
<accession>A0A409YMJ1</accession>